<dbReference type="InterPro" id="IPR044788">
    <property type="entry name" value="X8_dom_prot"/>
</dbReference>
<keyword evidence="4 9" id="KW-0732">Signal</keyword>
<accession>A0A200PRH4</accession>
<evidence type="ECO:0000313" key="12">
    <source>
        <dbReference type="Proteomes" id="UP000195402"/>
    </source>
</evidence>
<dbReference type="FunCoup" id="A0A200PRH4">
    <property type="interactions" value="927"/>
</dbReference>
<feature type="compositionally biased region" description="Low complexity" evidence="8">
    <location>
        <begin position="109"/>
        <end position="135"/>
    </location>
</feature>
<dbReference type="OMA" id="NGCQYPA"/>
<feature type="region of interest" description="Disordered" evidence="8">
    <location>
        <begin position="109"/>
        <end position="152"/>
    </location>
</feature>
<dbReference type="InterPro" id="IPR012946">
    <property type="entry name" value="X8"/>
</dbReference>
<dbReference type="OrthoDB" id="1930814at2759"/>
<keyword evidence="3" id="KW-0449">Lipoprotein</keyword>
<dbReference type="Proteomes" id="UP000195402">
    <property type="component" value="Unassembled WGS sequence"/>
</dbReference>
<dbReference type="InParanoid" id="A0A200PRH4"/>
<evidence type="ECO:0000256" key="8">
    <source>
        <dbReference type="SAM" id="MobiDB-lite"/>
    </source>
</evidence>
<keyword evidence="7" id="KW-0325">Glycoprotein</keyword>
<feature type="domain" description="X8" evidence="10">
    <location>
        <begin position="23"/>
        <end position="108"/>
    </location>
</feature>
<dbReference type="EMBL" id="MVGT01004287">
    <property type="protein sequence ID" value="OVA00796.1"/>
    <property type="molecule type" value="Genomic_DNA"/>
</dbReference>
<proteinExistence type="predicted"/>
<dbReference type="FunFam" id="1.20.58.1040:FF:000001">
    <property type="entry name" value="Glucan endo-1,3-beta-glucosidase 4"/>
    <property type="match status" value="1"/>
</dbReference>
<dbReference type="SMART" id="SM00768">
    <property type="entry name" value="X8"/>
    <property type="match status" value="1"/>
</dbReference>
<gene>
    <name evidence="11" type="ORF">BVC80_9083g95</name>
</gene>
<dbReference type="STRING" id="56857.A0A200PRH4"/>
<keyword evidence="3" id="KW-0336">GPI-anchor</keyword>
<evidence type="ECO:0000256" key="9">
    <source>
        <dbReference type="SAM" id="SignalP"/>
    </source>
</evidence>
<dbReference type="GO" id="GO:0005886">
    <property type="term" value="C:plasma membrane"/>
    <property type="evidence" value="ECO:0007669"/>
    <property type="project" value="UniProtKB-SubCell"/>
</dbReference>
<protein>
    <submittedName>
        <fullName evidence="11">X8</fullName>
    </submittedName>
</protein>
<keyword evidence="12" id="KW-1185">Reference proteome</keyword>
<dbReference type="Gene3D" id="1.20.58.1040">
    <property type="match status" value="1"/>
</dbReference>
<evidence type="ECO:0000256" key="5">
    <source>
        <dbReference type="ARBA" id="ARBA00023136"/>
    </source>
</evidence>
<evidence type="ECO:0000256" key="7">
    <source>
        <dbReference type="ARBA" id="ARBA00023180"/>
    </source>
</evidence>
<keyword evidence="6" id="KW-1015">Disulfide bond</keyword>
<feature type="compositionally biased region" description="Gly residues" evidence="8">
    <location>
        <begin position="136"/>
        <end position="152"/>
    </location>
</feature>
<comment type="subcellular location">
    <subcellularLocation>
        <location evidence="1">Cell membrane</location>
        <topology evidence="1">Lipid-anchor</topology>
        <topology evidence="1">GPI-anchor</topology>
    </subcellularLocation>
</comment>
<evidence type="ECO:0000256" key="3">
    <source>
        <dbReference type="ARBA" id="ARBA00022622"/>
    </source>
</evidence>
<dbReference type="GO" id="GO:0009506">
    <property type="term" value="C:plasmodesma"/>
    <property type="evidence" value="ECO:0007669"/>
    <property type="project" value="UniProtKB-ARBA"/>
</dbReference>
<dbReference type="PANTHER" id="PTHR31044:SF25">
    <property type="entry name" value="PLASMODESMATA CALLOSE-BINDING PROTEIN 3"/>
    <property type="match status" value="1"/>
</dbReference>
<dbReference type="GO" id="GO:0098552">
    <property type="term" value="C:side of membrane"/>
    <property type="evidence" value="ECO:0007669"/>
    <property type="project" value="UniProtKB-KW"/>
</dbReference>
<evidence type="ECO:0000313" key="11">
    <source>
        <dbReference type="EMBL" id="OVA00796.1"/>
    </source>
</evidence>
<organism evidence="11 12">
    <name type="scientific">Macleaya cordata</name>
    <name type="common">Five-seeded plume-poppy</name>
    <name type="synonym">Bocconia cordata</name>
    <dbReference type="NCBI Taxonomy" id="56857"/>
    <lineage>
        <taxon>Eukaryota</taxon>
        <taxon>Viridiplantae</taxon>
        <taxon>Streptophyta</taxon>
        <taxon>Embryophyta</taxon>
        <taxon>Tracheophyta</taxon>
        <taxon>Spermatophyta</taxon>
        <taxon>Magnoliopsida</taxon>
        <taxon>Ranunculales</taxon>
        <taxon>Papaveraceae</taxon>
        <taxon>Papaveroideae</taxon>
        <taxon>Macleaya</taxon>
    </lineage>
</organism>
<keyword evidence="2" id="KW-1003">Cell membrane</keyword>
<comment type="caution">
    <text evidence="11">The sequence shown here is derived from an EMBL/GenBank/DDBJ whole genome shotgun (WGS) entry which is preliminary data.</text>
</comment>
<evidence type="ECO:0000259" key="10">
    <source>
        <dbReference type="SMART" id="SM00768"/>
    </source>
</evidence>
<evidence type="ECO:0000256" key="1">
    <source>
        <dbReference type="ARBA" id="ARBA00004609"/>
    </source>
</evidence>
<evidence type="ECO:0000256" key="2">
    <source>
        <dbReference type="ARBA" id="ARBA00022475"/>
    </source>
</evidence>
<dbReference type="PANTHER" id="PTHR31044">
    <property type="entry name" value="BETA-1,3 GLUCANASE"/>
    <property type="match status" value="1"/>
</dbReference>
<reference evidence="11 12" key="1">
    <citation type="journal article" date="2017" name="Mol. Plant">
        <title>The Genome of Medicinal Plant Macleaya cordata Provides New Insights into Benzylisoquinoline Alkaloids Metabolism.</title>
        <authorList>
            <person name="Liu X."/>
            <person name="Liu Y."/>
            <person name="Huang P."/>
            <person name="Ma Y."/>
            <person name="Qing Z."/>
            <person name="Tang Q."/>
            <person name="Cao H."/>
            <person name="Cheng P."/>
            <person name="Zheng Y."/>
            <person name="Yuan Z."/>
            <person name="Zhou Y."/>
            <person name="Liu J."/>
            <person name="Tang Z."/>
            <person name="Zhuo Y."/>
            <person name="Zhang Y."/>
            <person name="Yu L."/>
            <person name="Huang J."/>
            <person name="Yang P."/>
            <person name="Peng Q."/>
            <person name="Zhang J."/>
            <person name="Jiang W."/>
            <person name="Zhang Z."/>
            <person name="Lin K."/>
            <person name="Ro D.K."/>
            <person name="Chen X."/>
            <person name="Xiong X."/>
            <person name="Shang Y."/>
            <person name="Huang S."/>
            <person name="Zeng J."/>
        </authorList>
    </citation>
    <scope>NUCLEOTIDE SEQUENCE [LARGE SCALE GENOMIC DNA]</scope>
    <source>
        <strain evidence="12">cv. BLH2017</strain>
        <tissue evidence="11">Root</tissue>
    </source>
</reference>
<keyword evidence="5" id="KW-0472">Membrane</keyword>
<evidence type="ECO:0000256" key="4">
    <source>
        <dbReference type="ARBA" id="ARBA00022729"/>
    </source>
</evidence>
<dbReference type="Pfam" id="PF07983">
    <property type="entry name" value="X8"/>
    <property type="match status" value="1"/>
</dbReference>
<name>A0A200PRH4_MACCD</name>
<feature type="chain" id="PRO_5012849153" evidence="9">
    <location>
        <begin position="23"/>
        <end position="183"/>
    </location>
</feature>
<feature type="signal peptide" evidence="9">
    <location>
        <begin position="1"/>
        <end position="22"/>
    </location>
</feature>
<evidence type="ECO:0000256" key="6">
    <source>
        <dbReference type="ARBA" id="ARBA00023157"/>
    </source>
</evidence>
<sequence>MAAASVLALVVLMLVMTGYSDATWCVCRSDVSDAALQKTLDYACGAGADCKPILSNGGCFQPNTVRAHCSYAVNSYFQNKGQAQGTCIFSNTATITTTDPSTGGTCTYPSTASPTGTGNTPTTLTPPGTTTNPNTGGTGGFNSGGLGPSGTGLGDSSGGGVLLKKTELVVFVLLTLWFSGLLG</sequence>
<dbReference type="AlphaFoldDB" id="A0A200PRH4"/>